<dbReference type="GO" id="GO:0009425">
    <property type="term" value="C:bacterial-type flagellum basal body"/>
    <property type="evidence" value="ECO:0007669"/>
    <property type="project" value="InterPro"/>
</dbReference>
<dbReference type="OrthoDB" id="7619358at2"/>
<dbReference type="Pfam" id="PF03748">
    <property type="entry name" value="FliL"/>
    <property type="match status" value="1"/>
</dbReference>
<keyword evidence="7 10" id="KW-0283">Flagellar rotation</keyword>
<gene>
    <name evidence="11" type="ORF">ATO9_07650</name>
</gene>
<evidence type="ECO:0000256" key="4">
    <source>
        <dbReference type="ARBA" id="ARBA00022475"/>
    </source>
</evidence>
<dbReference type="GO" id="GO:0071978">
    <property type="term" value="P:bacterial-type flagellum-dependent swarming motility"/>
    <property type="evidence" value="ECO:0007669"/>
    <property type="project" value="TreeGrafter"/>
</dbReference>
<organism evidence="11 12">
    <name type="scientific">Pseudooceanicola atlanticus</name>
    <dbReference type="NCBI Taxonomy" id="1461694"/>
    <lineage>
        <taxon>Bacteria</taxon>
        <taxon>Pseudomonadati</taxon>
        <taxon>Pseudomonadota</taxon>
        <taxon>Alphaproteobacteria</taxon>
        <taxon>Rhodobacterales</taxon>
        <taxon>Paracoccaceae</taxon>
        <taxon>Pseudooceanicola</taxon>
    </lineage>
</organism>
<comment type="subcellular location">
    <subcellularLocation>
        <location evidence="10">Cell inner membrane</location>
    </subcellularLocation>
    <subcellularLocation>
        <location evidence="2">Cell membrane</location>
        <topology evidence="2">Single-pass membrane protein</topology>
    </subcellularLocation>
</comment>
<dbReference type="PANTHER" id="PTHR35091:SF2">
    <property type="entry name" value="FLAGELLAR PROTEIN FLIL"/>
    <property type="match status" value="1"/>
</dbReference>
<sequence length="167" mass="18154">MADTEEEQDVAPKKASKLPLILGLVLALVGGGGSFFAIYSGMLFGAPAEHADGDHPLEEPGADAIDMPDVAYVAIEPMTITMGRAADNRHLRFRAQLEVPSARAERVTMLLPRVVDVLNSYLRAVELSDLQDPSALVRLRAQMLRRVQVVTGQGNVNDLLVMEFVMN</sequence>
<accession>A0A0A0EHN7</accession>
<keyword evidence="12" id="KW-1185">Reference proteome</keyword>
<comment type="function">
    <text evidence="1 10">Controls the rotational direction of flagella during chemotaxis.</text>
</comment>
<evidence type="ECO:0000256" key="5">
    <source>
        <dbReference type="ARBA" id="ARBA00022500"/>
    </source>
</evidence>
<dbReference type="InterPro" id="IPR005503">
    <property type="entry name" value="FliL"/>
</dbReference>
<comment type="similarity">
    <text evidence="3 10">Belongs to the FliL family.</text>
</comment>
<keyword evidence="11" id="KW-0282">Flagellum</keyword>
<protein>
    <recommendedName>
        <fullName evidence="10">Flagellar protein FliL</fullName>
    </recommendedName>
</protein>
<evidence type="ECO:0000256" key="9">
    <source>
        <dbReference type="ARBA" id="ARBA00023136"/>
    </source>
</evidence>
<dbReference type="STRING" id="1461694.ATO9_07650"/>
<dbReference type="GO" id="GO:0005886">
    <property type="term" value="C:plasma membrane"/>
    <property type="evidence" value="ECO:0007669"/>
    <property type="project" value="UniProtKB-SubCell"/>
</dbReference>
<keyword evidence="4" id="KW-1003">Cell membrane</keyword>
<proteinExistence type="inferred from homology"/>
<keyword evidence="10" id="KW-0997">Cell inner membrane</keyword>
<comment type="caution">
    <text evidence="11">The sequence shown here is derived from an EMBL/GenBank/DDBJ whole genome shotgun (WGS) entry which is preliminary data.</text>
</comment>
<keyword evidence="5 10" id="KW-0145">Chemotaxis</keyword>
<name>A0A0A0EHN7_9RHOB</name>
<dbReference type="AlphaFoldDB" id="A0A0A0EHN7"/>
<dbReference type="PANTHER" id="PTHR35091">
    <property type="entry name" value="FLAGELLAR PROTEIN FLIL"/>
    <property type="match status" value="1"/>
</dbReference>
<keyword evidence="6 10" id="KW-0812">Transmembrane</keyword>
<evidence type="ECO:0000313" key="11">
    <source>
        <dbReference type="EMBL" id="KGM49874.1"/>
    </source>
</evidence>
<keyword evidence="9 10" id="KW-0472">Membrane</keyword>
<evidence type="ECO:0000256" key="7">
    <source>
        <dbReference type="ARBA" id="ARBA00022779"/>
    </source>
</evidence>
<evidence type="ECO:0000256" key="1">
    <source>
        <dbReference type="ARBA" id="ARBA00002254"/>
    </source>
</evidence>
<keyword evidence="11" id="KW-0966">Cell projection</keyword>
<dbReference type="RefSeq" id="WP_043747274.1">
    <property type="nucleotide sequence ID" value="NZ_AQQX01000002.1"/>
</dbReference>
<evidence type="ECO:0000313" key="12">
    <source>
        <dbReference type="Proteomes" id="UP000030004"/>
    </source>
</evidence>
<dbReference type="EMBL" id="AQQX01000002">
    <property type="protein sequence ID" value="KGM49874.1"/>
    <property type="molecule type" value="Genomic_DNA"/>
</dbReference>
<reference evidence="11 12" key="1">
    <citation type="journal article" date="2015" name="Antonie Van Leeuwenhoek">
        <title>Pseudooceanicola atlanticus gen. nov. sp. nov., isolated from surface seawater of the Atlantic Ocean and reclassification of Oceanicola batsensis, Oceanicola marinus, Oceanicola nitratireducens, Oceanicola nanhaiensis, Oceanicola antarcticus and Oceanicola flagellatus, as Pseudooceanicola batsensis comb. nov., Pseudooceanicola marinus comb. nov., Pseudooceanicola nitratireducens comb. nov., Pseudooceanicola nanhaiensis comb. nov., Pseudooceanicola antarcticus comb. nov., and Pseudooceanicola flagellatus comb. nov.</title>
        <authorList>
            <person name="Lai Q."/>
            <person name="Li G."/>
            <person name="Liu X."/>
            <person name="Du Y."/>
            <person name="Sun F."/>
            <person name="Shao Z."/>
        </authorList>
    </citation>
    <scope>NUCLEOTIDE SEQUENCE [LARGE SCALE GENOMIC DNA]</scope>
    <source>
        <strain evidence="11 12">22II-s11g</strain>
    </source>
</reference>
<dbReference type="eggNOG" id="COG1580">
    <property type="taxonomic scope" value="Bacteria"/>
</dbReference>
<evidence type="ECO:0000256" key="10">
    <source>
        <dbReference type="RuleBase" id="RU364125"/>
    </source>
</evidence>
<keyword evidence="8 10" id="KW-1133">Transmembrane helix</keyword>
<evidence type="ECO:0000256" key="3">
    <source>
        <dbReference type="ARBA" id="ARBA00008281"/>
    </source>
</evidence>
<dbReference type="Proteomes" id="UP000030004">
    <property type="component" value="Unassembled WGS sequence"/>
</dbReference>
<keyword evidence="11" id="KW-0969">Cilium</keyword>
<evidence type="ECO:0000256" key="6">
    <source>
        <dbReference type="ARBA" id="ARBA00022692"/>
    </source>
</evidence>
<feature type="transmembrane region" description="Helical" evidence="10">
    <location>
        <begin position="20"/>
        <end position="39"/>
    </location>
</feature>
<dbReference type="GO" id="GO:0006935">
    <property type="term" value="P:chemotaxis"/>
    <property type="evidence" value="ECO:0007669"/>
    <property type="project" value="UniProtKB-KW"/>
</dbReference>
<evidence type="ECO:0000256" key="8">
    <source>
        <dbReference type="ARBA" id="ARBA00022989"/>
    </source>
</evidence>
<evidence type="ECO:0000256" key="2">
    <source>
        <dbReference type="ARBA" id="ARBA00004162"/>
    </source>
</evidence>